<comment type="caution">
    <text evidence="2">The sequence shown here is derived from an EMBL/GenBank/DDBJ whole genome shotgun (WGS) entry which is preliminary data.</text>
</comment>
<evidence type="ECO:0000256" key="1">
    <source>
        <dbReference type="ARBA" id="ARBA00010552"/>
    </source>
</evidence>
<evidence type="ECO:0000313" key="3">
    <source>
        <dbReference type="Proteomes" id="UP000019478"/>
    </source>
</evidence>
<dbReference type="PANTHER" id="PTHR11803">
    <property type="entry name" value="2-IMINOBUTANOATE/2-IMINOPROPANOATE DEAMINASE RIDA"/>
    <property type="match status" value="1"/>
</dbReference>
<dbReference type="GO" id="GO:0005829">
    <property type="term" value="C:cytosol"/>
    <property type="evidence" value="ECO:0007669"/>
    <property type="project" value="TreeGrafter"/>
</dbReference>
<name>W9XH27_9EURO</name>
<proteinExistence type="inferred from homology"/>
<dbReference type="EMBL" id="AMGY01000007">
    <property type="protein sequence ID" value="EXJ79523.1"/>
    <property type="molecule type" value="Genomic_DNA"/>
</dbReference>
<dbReference type="SUPFAM" id="SSF55298">
    <property type="entry name" value="YjgF-like"/>
    <property type="match status" value="1"/>
</dbReference>
<accession>W9XH27</accession>
<organism evidence="2 3">
    <name type="scientific">Capronia epimyces CBS 606.96</name>
    <dbReference type="NCBI Taxonomy" id="1182542"/>
    <lineage>
        <taxon>Eukaryota</taxon>
        <taxon>Fungi</taxon>
        <taxon>Dikarya</taxon>
        <taxon>Ascomycota</taxon>
        <taxon>Pezizomycotina</taxon>
        <taxon>Eurotiomycetes</taxon>
        <taxon>Chaetothyriomycetidae</taxon>
        <taxon>Chaetothyriales</taxon>
        <taxon>Herpotrichiellaceae</taxon>
        <taxon>Capronia</taxon>
    </lineage>
</organism>
<reference evidence="2 3" key="1">
    <citation type="submission" date="2013-03" db="EMBL/GenBank/DDBJ databases">
        <title>The Genome Sequence of Capronia epimyces CBS 606.96.</title>
        <authorList>
            <consortium name="The Broad Institute Genomics Platform"/>
            <person name="Cuomo C."/>
            <person name="de Hoog S."/>
            <person name="Gorbushina A."/>
            <person name="Walker B."/>
            <person name="Young S.K."/>
            <person name="Zeng Q."/>
            <person name="Gargeya S."/>
            <person name="Fitzgerald M."/>
            <person name="Haas B."/>
            <person name="Abouelleil A."/>
            <person name="Allen A.W."/>
            <person name="Alvarado L."/>
            <person name="Arachchi H.M."/>
            <person name="Berlin A.M."/>
            <person name="Chapman S.B."/>
            <person name="Gainer-Dewar J."/>
            <person name="Goldberg J."/>
            <person name="Griggs A."/>
            <person name="Gujja S."/>
            <person name="Hansen M."/>
            <person name="Howarth C."/>
            <person name="Imamovic A."/>
            <person name="Ireland A."/>
            <person name="Larimer J."/>
            <person name="McCowan C."/>
            <person name="Murphy C."/>
            <person name="Pearson M."/>
            <person name="Poon T.W."/>
            <person name="Priest M."/>
            <person name="Roberts A."/>
            <person name="Saif S."/>
            <person name="Shea T."/>
            <person name="Sisk P."/>
            <person name="Sykes S."/>
            <person name="Wortman J."/>
            <person name="Nusbaum C."/>
            <person name="Birren B."/>
        </authorList>
    </citation>
    <scope>NUCLEOTIDE SEQUENCE [LARGE SCALE GENOMIC DNA]</scope>
    <source>
        <strain evidence="2 3">CBS 606.96</strain>
    </source>
</reference>
<dbReference type="RefSeq" id="XP_007736097.1">
    <property type="nucleotide sequence ID" value="XM_007737907.1"/>
</dbReference>
<dbReference type="Proteomes" id="UP000019478">
    <property type="component" value="Unassembled WGS sequence"/>
</dbReference>
<sequence length="141" mass="15028">MSSQSQTFSPSDVAPYSPSYDQICTTPLTSTSKLISFAGLVGADPVTGYTAPTFPGQVELALKNLGKCLEAAGATSRDIVQVRQYIVGLRGHMGTEDAKARGELFMKFMGGHKPPNTLVGVEGLVTKEILYEIEVMAVVSR</sequence>
<dbReference type="PANTHER" id="PTHR11803:SF58">
    <property type="entry name" value="PROTEIN HMF1-RELATED"/>
    <property type="match status" value="1"/>
</dbReference>
<dbReference type="InterPro" id="IPR035959">
    <property type="entry name" value="RutC-like_sf"/>
</dbReference>
<dbReference type="eggNOG" id="ENOG502SQAA">
    <property type="taxonomic scope" value="Eukaryota"/>
</dbReference>
<dbReference type="STRING" id="1182542.W9XH27"/>
<dbReference type="Gene3D" id="3.30.1330.40">
    <property type="entry name" value="RutC-like"/>
    <property type="match status" value="1"/>
</dbReference>
<keyword evidence="3" id="KW-1185">Reference proteome</keyword>
<dbReference type="GO" id="GO:0019239">
    <property type="term" value="F:deaminase activity"/>
    <property type="evidence" value="ECO:0007669"/>
    <property type="project" value="TreeGrafter"/>
</dbReference>
<dbReference type="Pfam" id="PF01042">
    <property type="entry name" value="Ribonuc_L-PSP"/>
    <property type="match status" value="1"/>
</dbReference>
<dbReference type="HOGENOM" id="CLU_100715_4_4_1"/>
<dbReference type="AlphaFoldDB" id="W9XH27"/>
<evidence type="ECO:0000313" key="2">
    <source>
        <dbReference type="EMBL" id="EXJ79523.1"/>
    </source>
</evidence>
<dbReference type="OrthoDB" id="309640at2759"/>
<comment type="similarity">
    <text evidence="1">Belongs to the RutC family.</text>
</comment>
<gene>
    <name evidence="2" type="ORF">A1O3_07802</name>
</gene>
<dbReference type="InterPro" id="IPR006175">
    <property type="entry name" value="YjgF/YER057c/UK114"/>
</dbReference>
<dbReference type="GeneID" id="19171897"/>
<protein>
    <submittedName>
        <fullName evidence="2">Uncharacterized protein</fullName>
    </submittedName>
</protein>